<organism evidence="1 2">
    <name type="scientific">Montanilutibacter psychrotolerans</name>
    <dbReference type="NCBI Taxonomy" id="1327343"/>
    <lineage>
        <taxon>Bacteria</taxon>
        <taxon>Pseudomonadati</taxon>
        <taxon>Pseudomonadota</taxon>
        <taxon>Gammaproteobacteria</taxon>
        <taxon>Lysobacterales</taxon>
        <taxon>Lysobacteraceae</taxon>
        <taxon>Montanilutibacter</taxon>
    </lineage>
</organism>
<reference evidence="1 2" key="1">
    <citation type="submission" date="2018-11" db="EMBL/GenBank/DDBJ databases">
        <title>Lysobacter cryohumiis sp. nov., isolated from soil in the Tianshan Mountains, Xinjiang, China.</title>
        <authorList>
            <person name="Luo Y."/>
            <person name="Sheng H."/>
        </authorList>
    </citation>
    <scope>NUCLEOTIDE SEQUENCE [LARGE SCALE GENOMIC DNA]</scope>
    <source>
        <strain evidence="1 2">ZS60</strain>
    </source>
</reference>
<dbReference type="AlphaFoldDB" id="A0A3M8SL25"/>
<gene>
    <name evidence="1" type="ORF">EER27_15575</name>
</gene>
<comment type="caution">
    <text evidence="1">The sequence shown here is derived from an EMBL/GenBank/DDBJ whole genome shotgun (WGS) entry which is preliminary data.</text>
</comment>
<dbReference type="EMBL" id="RIBS01000010">
    <property type="protein sequence ID" value="RNF82067.1"/>
    <property type="molecule type" value="Genomic_DNA"/>
</dbReference>
<evidence type="ECO:0000313" key="1">
    <source>
        <dbReference type="EMBL" id="RNF82067.1"/>
    </source>
</evidence>
<keyword evidence="2" id="KW-1185">Reference proteome</keyword>
<evidence type="ECO:0000313" key="2">
    <source>
        <dbReference type="Proteomes" id="UP000267049"/>
    </source>
</evidence>
<accession>A0A3M8SL25</accession>
<dbReference type="Proteomes" id="UP000267049">
    <property type="component" value="Unassembled WGS sequence"/>
</dbReference>
<protein>
    <submittedName>
        <fullName evidence="1">Uncharacterized protein</fullName>
    </submittedName>
</protein>
<sequence length="247" mass="26673">MEQRARAENVGWGDEFSVFVVDILNGSLRKWGHSADYETRQKFFFPIGISEAERSSFQAFRSAYLVVAQSGSPVAGRTIELPSTGYDSIYDLASCPSCVSRWVFANRHKISHQISGYDVFVARIGNLAASFGTSGAEVNVELVGNLKFKVVLASDASAGPLPAYCIGSLGPTGFQVDSSECFDSDGNKVPVEVGDLDLVYQFTRQSNLNNFRARVVSLGITFTVVGTTTAGPLRVICTGDVCTRLPD</sequence>
<proteinExistence type="predicted"/>
<name>A0A3M8SL25_9GAMM</name>